<accession>A0ABN7XBI5</accession>
<comment type="caution">
    <text evidence="1">The sequence shown here is derived from an EMBL/GenBank/DDBJ whole genome shotgun (WGS) entry which is preliminary data.</text>
</comment>
<protein>
    <submittedName>
        <fullName evidence="1">15020_t:CDS:1</fullName>
    </submittedName>
</protein>
<gene>
    <name evidence="1" type="ORF">GMARGA_LOCUS41201</name>
</gene>
<organism evidence="1 2">
    <name type="scientific">Gigaspora margarita</name>
    <dbReference type="NCBI Taxonomy" id="4874"/>
    <lineage>
        <taxon>Eukaryota</taxon>
        <taxon>Fungi</taxon>
        <taxon>Fungi incertae sedis</taxon>
        <taxon>Mucoromycota</taxon>
        <taxon>Glomeromycotina</taxon>
        <taxon>Glomeromycetes</taxon>
        <taxon>Diversisporales</taxon>
        <taxon>Gigasporaceae</taxon>
        <taxon>Gigaspora</taxon>
    </lineage>
</organism>
<dbReference type="EMBL" id="CAJVQB010111297">
    <property type="protein sequence ID" value="CAG8852380.1"/>
    <property type="molecule type" value="Genomic_DNA"/>
</dbReference>
<sequence length="82" mass="9530">MDKLSNEKINKIVDIVLKQCNIFGTNLPRSTSARNALLNYTKTYNEYEGVEDYRTISPIFRQTKTIFNKSITNAYNKGLGYW</sequence>
<proteinExistence type="predicted"/>
<name>A0ABN7XBI5_GIGMA</name>
<keyword evidence="2" id="KW-1185">Reference proteome</keyword>
<evidence type="ECO:0000313" key="2">
    <source>
        <dbReference type="Proteomes" id="UP000789901"/>
    </source>
</evidence>
<reference evidence="1 2" key="1">
    <citation type="submission" date="2021-06" db="EMBL/GenBank/DDBJ databases">
        <authorList>
            <person name="Kallberg Y."/>
            <person name="Tangrot J."/>
            <person name="Rosling A."/>
        </authorList>
    </citation>
    <scope>NUCLEOTIDE SEQUENCE [LARGE SCALE GENOMIC DNA]</scope>
    <source>
        <strain evidence="1 2">120-4 pot B 10/14</strain>
    </source>
</reference>
<evidence type="ECO:0000313" key="1">
    <source>
        <dbReference type="EMBL" id="CAG8852380.1"/>
    </source>
</evidence>
<dbReference type="Proteomes" id="UP000789901">
    <property type="component" value="Unassembled WGS sequence"/>
</dbReference>
<feature type="non-terminal residue" evidence="1">
    <location>
        <position position="82"/>
    </location>
</feature>